<dbReference type="PANTHER" id="PTHR43877">
    <property type="entry name" value="AMINOALKYLPHOSPHONATE N-ACETYLTRANSFERASE-RELATED-RELATED"/>
    <property type="match status" value="1"/>
</dbReference>
<reference evidence="4" key="1">
    <citation type="submission" date="2022-10" db="EMBL/GenBank/DDBJ databases">
        <title>Culturing micro-colonial fungi from biological soil crusts in the Mojave desert and describing Neophaeococcomyces mojavensis, and introducing the new genera and species Taxawa tesnikishii.</title>
        <authorList>
            <person name="Kurbessoian T."/>
            <person name="Stajich J.E."/>
        </authorList>
    </citation>
    <scope>NUCLEOTIDE SEQUENCE</scope>
    <source>
        <strain evidence="4">TK_35</strain>
    </source>
</reference>
<organism evidence="4">
    <name type="scientific">Knufia peltigerae</name>
    <dbReference type="NCBI Taxonomy" id="1002370"/>
    <lineage>
        <taxon>Eukaryota</taxon>
        <taxon>Fungi</taxon>
        <taxon>Dikarya</taxon>
        <taxon>Ascomycota</taxon>
        <taxon>Pezizomycotina</taxon>
        <taxon>Eurotiomycetes</taxon>
        <taxon>Chaetothyriomycetidae</taxon>
        <taxon>Chaetothyriales</taxon>
        <taxon>Trichomeriaceae</taxon>
        <taxon>Knufia</taxon>
    </lineage>
</organism>
<dbReference type="Pfam" id="PF00583">
    <property type="entry name" value="Acetyltransf_1"/>
    <property type="match status" value="1"/>
</dbReference>
<dbReference type="GO" id="GO:0016747">
    <property type="term" value="F:acyltransferase activity, transferring groups other than amino-acyl groups"/>
    <property type="evidence" value="ECO:0007669"/>
    <property type="project" value="InterPro"/>
</dbReference>
<comment type="caution">
    <text evidence="4">The sequence shown here is derived from an EMBL/GenBank/DDBJ whole genome shotgun (WGS) entry which is preliminary data.</text>
</comment>
<dbReference type="InterPro" id="IPR016181">
    <property type="entry name" value="Acyl_CoA_acyltransferase"/>
</dbReference>
<evidence type="ECO:0000256" key="2">
    <source>
        <dbReference type="ARBA" id="ARBA00023315"/>
    </source>
</evidence>
<accession>A0AA38XXL2</accession>
<dbReference type="Gene3D" id="3.40.630.30">
    <property type="match status" value="1"/>
</dbReference>
<dbReference type="InterPro" id="IPR000182">
    <property type="entry name" value="GNAT_dom"/>
</dbReference>
<dbReference type="InterPro" id="IPR050832">
    <property type="entry name" value="Bact_Acetyltransf"/>
</dbReference>
<gene>
    <name evidence="4" type="ORF">H2204_010189</name>
</gene>
<feature type="domain" description="N-acetyltransferase" evidence="3">
    <location>
        <begin position="20"/>
        <end position="165"/>
    </location>
</feature>
<evidence type="ECO:0000313" key="4">
    <source>
        <dbReference type="EMBL" id="KAJ9626067.1"/>
    </source>
</evidence>
<dbReference type="PROSITE" id="PS51186">
    <property type="entry name" value="GNAT"/>
    <property type="match status" value="1"/>
</dbReference>
<evidence type="ECO:0000256" key="1">
    <source>
        <dbReference type="ARBA" id="ARBA00022679"/>
    </source>
</evidence>
<dbReference type="AlphaFoldDB" id="A0AA38XXL2"/>
<dbReference type="PANTHER" id="PTHR43877:SF1">
    <property type="entry name" value="ACETYLTRANSFERASE"/>
    <property type="match status" value="1"/>
</dbReference>
<evidence type="ECO:0000259" key="3">
    <source>
        <dbReference type="PROSITE" id="PS51186"/>
    </source>
</evidence>
<keyword evidence="1" id="KW-0808">Transferase</keyword>
<dbReference type="CDD" id="cd04301">
    <property type="entry name" value="NAT_SF"/>
    <property type="match status" value="1"/>
</dbReference>
<name>A0AA38XXL2_9EURO</name>
<protein>
    <recommendedName>
        <fullName evidence="3">N-acetyltransferase domain-containing protein</fullName>
    </recommendedName>
</protein>
<keyword evidence="2" id="KW-0012">Acyltransferase</keyword>
<dbReference type="SUPFAM" id="SSF55729">
    <property type="entry name" value="Acyl-CoA N-acyltransferases (Nat)"/>
    <property type="match status" value="1"/>
</dbReference>
<proteinExistence type="predicted"/>
<dbReference type="EMBL" id="JAPDRN010000084">
    <property type="protein sequence ID" value="KAJ9626067.1"/>
    <property type="molecule type" value="Genomic_DNA"/>
</dbReference>
<sequence>MRAGHNRAIPFDHRFPQMTIHYRDALPDDAAACIDLRGRTRENAFSAAQLAELGITKESWAAGIAGGDSIGRVAWEGERMAGYCFADRESGEVLVLALLPEFENRGIGRQLLQDVVSLTRDAGHTRLFLACSADPRSRSHGFYRHLGWKATGEIDEAGDEILELS</sequence>